<gene>
    <name evidence="5" type="ORF">NNC64_11135</name>
</gene>
<evidence type="ECO:0000313" key="5">
    <source>
        <dbReference type="EMBL" id="MCP9565098.1"/>
    </source>
</evidence>
<dbReference type="GO" id="GO:0046872">
    <property type="term" value="F:metal ion binding"/>
    <property type="evidence" value="ECO:0007669"/>
    <property type="project" value="UniProtKB-KW"/>
</dbReference>
<keyword evidence="5" id="KW-0378">Hydrolase</keyword>
<organism evidence="5 6">
    <name type="scientific">Segatella copri</name>
    <dbReference type="NCBI Taxonomy" id="165179"/>
    <lineage>
        <taxon>Bacteria</taxon>
        <taxon>Pseudomonadati</taxon>
        <taxon>Bacteroidota</taxon>
        <taxon>Bacteroidia</taxon>
        <taxon>Bacteroidales</taxon>
        <taxon>Prevotellaceae</taxon>
        <taxon>Segatella</taxon>
    </lineage>
</organism>
<sequence>MATDTFTSNRTDFRDESIYFMITTRFYDGDPSNNVLCWDNQEAQKSTKDPCWRGDFQGVIDKLDYIKALGFTAIWITPVVQNASGYDYHGYHAMDFSKVDCRYQSGDGKKSGDVMFQELIDKAHAKGIKIILDIVLNHTSNFGEEKLCKMFDRDTHLRNQAYIDACMIPDERKLGNDYLGNVKIQYQRRLALMKNTDGNNHDIHNYWHHTANNWNWDFPSRWMGQIAGDCVDLNTENDYVAKYLVDCYGQFIKMGVDGFRIDTSGHISRLTFNKEFIPQFEALGKQYENKRLNKAPFFMYGEVCTRMNDVTYRGQANLSCYFYTWKSDEALLNKWDGSKSYWDNQVIPEGSEPVGPQLLCLEETTSPKSNNAKMLNGAWHEPDYSQSSGFNVIDFPMHYSYNTAQQAFSLASGDECYNDATFNVVYVDSHDYSPGPSDTNRFGGTDAQWAENLSLLFTFRGIPCLYYGSEVGFRRGVVIDKGPNGPLSNTGRAYFGGYITGDVEASDFGEYKASGNVAASLNHDVAQHLIRLNKIRQAVPALRKGQWTTDGCTANGGIAFKRAYKDSYALVALNGGATFTDCPAGTYTDLVTGKIYTGPTITVDAPNNQGQVRVLVKDWTGGKLIEDGAFIYETAAQHKGGQTYDGNEEAGTTWIDEAPIQPASVSFSQAGGSFRTETINMTVTLSEDAKSGWYQIQGQDKVNLTPGVSENLTIGEGMNFGDTKTIDWSAEGQDGKVKSGSLTFTKVDPNASIMVYVKAANAPHIHAWTTGTDGKDLTGAWPGKVMAGPVEIDGAKYWTYSFDGVENFNVILNNGNGAQSGEITGITGDIHLEYDGGTSAKKIDAPVNTAAKVTLSPNGGDFQKTISVTATLSNNAKSGWYKIGDGEQVAFTPGKAATFTLGADMMEGESKTVTWSATNTDNETKTGSATFNKIKEVVIPTPTGIFAYFLAPAEWSDIHVWAWNDADNFTGGTWPGVSCIKTDMKKNGLDVWMWKFDGDLTGAPTNIIFNNNGNGVNQTETFAFVNGAVYDRNGKTNEKIDAPVNTAAKVTLSPNGGDFQKTISVTATLSNNAKSGWYKIGDGEQVAFTPGKAATFTLGADMMEGESKTVTWSATNTDNETNTGSATFTKIKEVVIPTPTGIFAYFLAPAEWSDIHVWAWNDADNFTGGTWPGVSCTKTDMKKNGLDVWMWKFDGDLTGAPTNIIFNNNGNGVNQTETFAFVNGAVYDRNGKTNAFENGAVYYRNGKTNESASTGINQVGCKKAPAKLQIYSINGVKVAEVNKVSDAEYVLSPGMYICNGKKFVIK</sequence>
<dbReference type="GO" id="GO:0016787">
    <property type="term" value="F:hydrolase activity"/>
    <property type="evidence" value="ECO:0007669"/>
    <property type="project" value="UniProtKB-KW"/>
</dbReference>
<dbReference type="GO" id="GO:0005975">
    <property type="term" value="P:carbohydrate metabolic process"/>
    <property type="evidence" value="ECO:0007669"/>
    <property type="project" value="InterPro"/>
</dbReference>
<dbReference type="PANTHER" id="PTHR10357">
    <property type="entry name" value="ALPHA-AMYLASE FAMILY MEMBER"/>
    <property type="match status" value="1"/>
</dbReference>
<proteinExistence type="predicted"/>
<dbReference type="Pfam" id="PF00128">
    <property type="entry name" value="Alpha-amylase"/>
    <property type="match status" value="1"/>
</dbReference>
<keyword evidence="3" id="KW-0732">Signal</keyword>
<accession>A0AAW5IMQ4</accession>
<evidence type="ECO:0000256" key="1">
    <source>
        <dbReference type="ARBA" id="ARBA00001913"/>
    </source>
</evidence>
<dbReference type="RefSeq" id="WP_254978445.1">
    <property type="nucleotide sequence ID" value="NZ_JANDWZ010000025.1"/>
</dbReference>
<comment type="cofactor">
    <cofactor evidence="1">
        <name>Ca(2+)</name>
        <dbReference type="ChEBI" id="CHEBI:29108"/>
    </cofactor>
</comment>
<dbReference type="InterPro" id="IPR013783">
    <property type="entry name" value="Ig-like_fold"/>
</dbReference>
<evidence type="ECO:0000256" key="3">
    <source>
        <dbReference type="ARBA" id="ARBA00022729"/>
    </source>
</evidence>
<reference evidence="5" key="1">
    <citation type="submission" date="2022-07" db="EMBL/GenBank/DDBJ databases">
        <title>Prevotella copri.</title>
        <authorList>
            <person name="Yang C."/>
        </authorList>
    </citation>
    <scope>NUCLEOTIDE SEQUENCE</scope>
    <source>
        <strain evidence="5">HF2107</strain>
    </source>
</reference>
<dbReference type="SUPFAM" id="SSF51445">
    <property type="entry name" value="(Trans)glycosidases"/>
    <property type="match status" value="1"/>
</dbReference>
<dbReference type="SUPFAM" id="SSF51011">
    <property type="entry name" value="Glycosyl hydrolase domain"/>
    <property type="match status" value="1"/>
</dbReference>
<dbReference type="PANTHER" id="PTHR10357:SF215">
    <property type="entry name" value="ALPHA-AMYLASE 1"/>
    <property type="match status" value="1"/>
</dbReference>
<evidence type="ECO:0000313" key="6">
    <source>
        <dbReference type="Proteomes" id="UP001205531"/>
    </source>
</evidence>
<protein>
    <submittedName>
        <fullName evidence="5">Alpha-amylase family glycosyl hydrolase</fullName>
    </submittedName>
</protein>
<evidence type="ECO:0000259" key="4">
    <source>
        <dbReference type="SMART" id="SM00642"/>
    </source>
</evidence>
<dbReference type="Gene3D" id="2.60.40.10">
    <property type="entry name" value="Immunoglobulins"/>
    <property type="match status" value="3"/>
</dbReference>
<feature type="domain" description="Glycosyl hydrolase family 13 catalytic" evidence="4">
    <location>
        <begin position="20"/>
        <end position="536"/>
    </location>
</feature>
<dbReference type="InterPro" id="IPR017853">
    <property type="entry name" value="GH"/>
</dbReference>
<keyword evidence="2" id="KW-0479">Metal-binding</keyword>
<dbReference type="InterPro" id="IPR031965">
    <property type="entry name" value="CBM26"/>
</dbReference>
<comment type="caution">
    <text evidence="5">The sequence shown here is derived from an EMBL/GenBank/DDBJ whole genome shotgun (WGS) entry which is preliminary data.</text>
</comment>
<name>A0AAW5IMQ4_9BACT</name>
<dbReference type="EMBL" id="JANDWZ010000025">
    <property type="protein sequence ID" value="MCP9565098.1"/>
    <property type="molecule type" value="Genomic_DNA"/>
</dbReference>
<dbReference type="SMART" id="SM00642">
    <property type="entry name" value="Aamy"/>
    <property type="match status" value="1"/>
</dbReference>
<dbReference type="Proteomes" id="UP001205531">
    <property type="component" value="Unassembled WGS sequence"/>
</dbReference>
<dbReference type="Pfam" id="PF16738">
    <property type="entry name" value="CBM26"/>
    <property type="match status" value="3"/>
</dbReference>
<dbReference type="Gene3D" id="3.20.20.80">
    <property type="entry name" value="Glycosidases"/>
    <property type="match status" value="2"/>
</dbReference>
<evidence type="ECO:0000256" key="2">
    <source>
        <dbReference type="ARBA" id="ARBA00022723"/>
    </source>
</evidence>
<dbReference type="InterPro" id="IPR006047">
    <property type="entry name" value="GH13_cat_dom"/>
</dbReference>